<dbReference type="VEuPathDB" id="FungiDB:KRP23_3744"/>
<dbReference type="InterPro" id="IPR025110">
    <property type="entry name" value="AMP-bd_C"/>
</dbReference>
<dbReference type="VEuPathDB" id="FungiDB:KRP23_3746"/>
<dbReference type="InterPro" id="IPR000873">
    <property type="entry name" value="AMP-dep_synth/lig_dom"/>
</dbReference>
<dbReference type="InterPro" id="IPR032675">
    <property type="entry name" value="LRR_dom_sf"/>
</dbReference>
<organism evidence="6 7">
    <name type="scientific">Phytophthora ramorum</name>
    <name type="common">Sudden oak death agent</name>
    <dbReference type="NCBI Taxonomy" id="164328"/>
    <lineage>
        <taxon>Eukaryota</taxon>
        <taxon>Sar</taxon>
        <taxon>Stramenopiles</taxon>
        <taxon>Oomycota</taxon>
        <taxon>Peronosporomycetes</taxon>
        <taxon>Peronosporales</taxon>
        <taxon>Peronosporaceae</taxon>
        <taxon>Phytophthora</taxon>
    </lineage>
</organism>
<feature type="domain" description="AMP-binding enzyme C-terminal" evidence="5">
    <location>
        <begin position="1342"/>
        <end position="1418"/>
    </location>
</feature>
<dbReference type="SUPFAM" id="SSF52047">
    <property type="entry name" value="RNI-like"/>
    <property type="match status" value="1"/>
</dbReference>
<dbReference type="Gene3D" id="3.40.50.12780">
    <property type="entry name" value="N-terminal domain of ligase-like"/>
    <property type="match status" value="2"/>
</dbReference>
<dbReference type="Gene3D" id="3.80.10.10">
    <property type="entry name" value="Ribonuclease Inhibitor"/>
    <property type="match status" value="1"/>
</dbReference>
<feature type="domain" description="AMP-dependent synthetase/ligase" evidence="4">
    <location>
        <begin position="916"/>
        <end position="1291"/>
    </location>
</feature>
<dbReference type="Gene3D" id="3.30.300.30">
    <property type="match status" value="2"/>
</dbReference>
<reference evidence="7" key="1">
    <citation type="journal article" date="2006" name="Science">
        <title>Phytophthora genome sequences uncover evolutionary origins and mechanisms of pathogenesis.</title>
        <authorList>
            <person name="Tyler B.M."/>
            <person name="Tripathy S."/>
            <person name="Zhang X."/>
            <person name="Dehal P."/>
            <person name="Jiang R.H."/>
            <person name="Aerts A."/>
            <person name="Arredondo F.D."/>
            <person name="Baxter L."/>
            <person name="Bensasson D."/>
            <person name="Beynon J.L."/>
            <person name="Chapman J."/>
            <person name="Damasceno C.M."/>
            <person name="Dorrance A.E."/>
            <person name="Dou D."/>
            <person name="Dickerman A.W."/>
            <person name="Dubchak I.L."/>
            <person name="Garbelotto M."/>
            <person name="Gijzen M."/>
            <person name="Gordon S.G."/>
            <person name="Govers F."/>
            <person name="Grunwald N.J."/>
            <person name="Huang W."/>
            <person name="Ivors K.L."/>
            <person name="Jones R.W."/>
            <person name="Kamoun S."/>
            <person name="Krampis K."/>
            <person name="Lamour K.H."/>
            <person name="Lee M.K."/>
            <person name="McDonald W.H."/>
            <person name="Medina M."/>
            <person name="Meijer H.J."/>
            <person name="Nordberg E.K."/>
            <person name="Maclean D.J."/>
            <person name="Ospina-Giraldo M.D."/>
            <person name="Morris P.F."/>
            <person name="Phuntumart V."/>
            <person name="Putnam N.H."/>
            <person name="Rash S."/>
            <person name="Rose J.K."/>
            <person name="Sakihama Y."/>
            <person name="Salamov A.A."/>
            <person name="Savidor A."/>
            <person name="Scheuring C.F."/>
            <person name="Smith B.M."/>
            <person name="Sobral B.W."/>
            <person name="Terry A."/>
            <person name="Torto-Alalibo T.A."/>
            <person name="Win J."/>
            <person name="Xu Z."/>
            <person name="Zhang H."/>
            <person name="Grigoriev I.V."/>
            <person name="Rokhsar D.S."/>
            <person name="Boore J.L."/>
        </authorList>
    </citation>
    <scope>NUCLEOTIDE SEQUENCE [LARGE SCALE GENOMIC DNA]</scope>
    <source>
        <strain evidence="7">Pr102</strain>
    </source>
</reference>
<dbReference type="eggNOG" id="KOG1176">
    <property type="taxonomic scope" value="Eukaryota"/>
</dbReference>
<dbReference type="GO" id="GO:0016405">
    <property type="term" value="F:CoA-ligase activity"/>
    <property type="evidence" value="ECO:0000318"/>
    <property type="project" value="GO_Central"/>
</dbReference>
<dbReference type="PANTHER" id="PTHR24096">
    <property type="entry name" value="LONG-CHAIN-FATTY-ACID--COA LIGASE"/>
    <property type="match status" value="1"/>
</dbReference>
<dbReference type="PANTHER" id="PTHR24096:SF149">
    <property type="entry name" value="AMP-BINDING DOMAIN-CONTAINING PROTEIN-RELATED"/>
    <property type="match status" value="1"/>
</dbReference>
<evidence type="ECO:0000256" key="3">
    <source>
        <dbReference type="SAM" id="MobiDB-lite"/>
    </source>
</evidence>
<dbReference type="SUPFAM" id="SSF56801">
    <property type="entry name" value="Acetyl-CoA synthetase-like"/>
    <property type="match status" value="2"/>
</dbReference>
<keyword evidence="2" id="KW-0436">Ligase</keyword>
<evidence type="ECO:0000313" key="6">
    <source>
        <dbReference type="EnsemblProtists" id="Phyra76766"/>
    </source>
</evidence>
<sequence length="1438" mass="161358">MERVPLPLFSSIVAFAVDGYNEELLPEQRHLFRAVPTLQNLALVSKSWSVSIKELVYHFQLSTLTLTFKTASRAELLELRGKVLTRGHRVTDLRVSMGSVESFGEFFHRSSRLPDSLDTLELGWDALLAHMPGLRRLDLSEMPLSSPHTQKVVEAATKFCRDLEALVLPGKEHHELHPGAADVDALLRAVYKGLESWRPAGHRSGLKQLKVPTINEAERFKSCREFFYNVVKYCPHVEYLDGYKQSLCEMDRLTCQDAWMLNLADWTKFNAACTNIREFNWVVAPFGDPFFKIFGEYTKPRLQKLVFCMNMLWDWGRYFYELDLEEGRLARTNIVIPRANYGWFAKDASAALLGCPALEEIEIALYHPIEEDEFDDPTNPDRAYFPDEEVLQMSIFDDHFWETLAENCPLIKRIALWEVVEGLELRHIHSFTDRGLEALAQLKYLNFMELRPVNCTGNGLFAFLNSLSDEFTGQRTFQICVGGKSILPQYKRTDMDFYTAVMSLLTRIADTPAHDLRISQQRIVLRLKNGIIADVEKDWSLYYLESLKRLVTRVKETHLSLRLRLTMHGCNDKSFKSIIELGLYAAHAEPSFWFGWDDQESNRDVVFVSRGGVPYPDDDSNAPARNDGDDSESDYDMDDDRGNASDEHVDLHPIVDKFDLSSVKTIWSAGAPLGKEVERAVTKRMRALVLQGYGMTEFAGGVSHCNVTHTREGSTGLLLPNVAMKVKDLETDEDLSTNKTGELLFKTPSMMKGYYNDPEANRATFTSDGFIRTGVIGYIDQDGYVFIVDRLKELIKYKGHQVAPAELEDVLNHHPSVVASCCVRGFDAATGEEIPKAFVVLKEGEALTEEELMSFVASKVTGYKRVREVEFISEIPKSLSGKVPRNELSSCRTRRWEAMASHVLEGHGKTAWDWVEDHAANIPNKPAYICGITERTLTFVDVFNQARKICAALAAEGIKNGDVVTLHSFNCVEYPVIFLALTRLGAVCSTASPLFNEEELAAQLQHSESIALITNAKMVDTAVKAASLSGIELNRVYTIGHAKVSAALMSIDRMLIPLLTPSNVFVRDMLAKDIPFPNLPPVDPEAIVAMPFSSGTTARPKGVLLSGRALFAGAMMASHSEKDMEYTMTVLPFFHIMSTLLFHMAFYRGWATIVLPKFMPGEYLSALVKYKVWNVYVAPPIVQFFAKHPMIDKYDLSCLKYIGSGGAPMGTEVEDAVFERIGAKVGQGYGMTELCGPVTMPAYELNRPGSVGQLLPNSQLRVQSLNSGADLGPNEVGELLIRTPAMMKGYYKSPEESKETIMGDHFCHTGDVGYIDEDGFIFIVDRVKEMIKYKGHQVAPAELEDVLHGHPDVVGSCCVRGKDLVTGEEVPKAYVVLREGACSSPEEVMRFVGEKVAPFKRVRQIEFTDSIPKTMSGKILRRQLQLEEDKKIRHATAP</sequence>
<keyword evidence="7" id="KW-1185">Reference proteome</keyword>
<evidence type="ECO:0000259" key="4">
    <source>
        <dbReference type="Pfam" id="PF00501"/>
    </source>
</evidence>
<dbReference type="FunFam" id="3.40.50.12780:FF:000003">
    <property type="entry name" value="Long-chain-fatty-acid--CoA ligase FadD"/>
    <property type="match status" value="1"/>
</dbReference>
<feature type="domain" description="AMP-binding enzyme C-terminal" evidence="5">
    <location>
        <begin position="806"/>
        <end position="882"/>
    </location>
</feature>
<evidence type="ECO:0000256" key="2">
    <source>
        <dbReference type="ARBA" id="ARBA00022598"/>
    </source>
</evidence>
<proteinExistence type="inferred from homology"/>
<evidence type="ECO:0000313" key="7">
    <source>
        <dbReference type="Proteomes" id="UP000005238"/>
    </source>
</evidence>
<dbReference type="Proteomes" id="UP000005238">
    <property type="component" value="Unassembled WGS sequence"/>
</dbReference>
<feature type="compositionally biased region" description="Acidic residues" evidence="3">
    <location>
        <begin position="629"/>
        <end position="639"/>
    </location>
</feature>
<evidence type="ECO:0000259" key="5">
    <source>
        <dbReference type="Pfam" id="PF13193"/>
    </source>
</evidence>
<dbReference type="VEuPathDB" id="FungiDB:KRP22_3016"/>
<dbReference type="STRING" id="164328.H3GKH5"/>
<dbReference type="EnsemblProtists" id="Phyra76766">
    <property type="protein sequence ID" value="Phyra76766"/>
    <property type="gene ID" value="Phyra76766"/>
</dbReference>
<comment type="similarity">
    <text evidence="1">Belongs to the ATP-dependent AMP-binding enzyme family.</text>
</comment>
<protein>
    <submittedName>
        <fullName evidence="6">Uncharacterized protein</fullName>
    </submittedName>
</protein>
<dbReference type="InterPro" id="IPR045851">
    <property type="entry name" value="AMP-bd_C_sf"/>
</dbReference>
<name>H3GKH5_PHYRM</name>
<dbReference type="VEuPathDB" id="FungiDB:KRP22_3018"/>
<dbReference type="Pfam" id="PF13193">
    <property type="entry name" value="AMP-binding_C"/>
    <property type="match status" value="2"/>
</dbReference>
<dbReference type="InterPro" id="IPR042099">
    <property type="entry name" value="ANL_N_sf"/>
</dbReference>
<dbReference type="Pfam" id="PF00501">
    <property type="entry name" value="AMP-binding"/>
    <property type="match status" value="2"/>
</dbReference>
<dbReference type="VEuPathDB" id="FungiDB:KRP22_3017"/>
<reference evidence="6" key="2">
    <citation type="submission" date="2015-06" db="UniProtKB">
        <authorList>
            <consortium name="EnsemblProtists"/>
        </authorList>
    </citation>
    <scope>IDENTIFICATION</scope>
    <source>
        <strain evidence="6">Pr102</strain>
    </source>
</reference>
<dbReference type="VEuPathDB" id="FungiDB:KRP23_3751"/>
<feature type="region of interest" description="Disordered" evidence="3">
    <location>
        <begin position="613"/>
        <end position="648"/>
    </location>
</feature>
<evidence type="ECO:0000256" key="1">
    <source>
        <dbReference type="ARBA" id="ARBA00006432"/>
    </source>
</evidence>
<accession>H3GKH5</accession>
<dbReference type="EMBL" id="DS566017">
    <property type="status" value="NOT_ANNOTATED_CDS"/>
    <property type="molecule type" value="Genomic_DNA"/>
</dbReference>
<dbReference type="InParanoid" id="H3GKH5"/>
<feature type="domain" description="AMP-dependent synthetase/ligase" evidence="4">
    <location>
        <begin position="657"/>
        <end position="755"/>
    </location>
</feature>
<dbReference type="HOGENOM" id="CLU_252044_0_0_1"/>